<organism evidence="1">
    <name type="scientific">marine sediment metagenome</name>
    <dbReference type="NCBI Taxonomy" id="412755"/>
    <lineage>
        <taxon>unclassified sequences</taxon>
        <taxon>metagenomes</taxon>
        <taxon>ecological metagenomes</taxon>
    </lineage>
</organism>
<protein>
    <submittedName>
        <fullName evidence="1">Uncharacterized protein</fullName>
    </submittedName>
</protein>
<comment type="caution">
    <text evidence="1">The sequence shown here is derived from an EMBL/GenBank/DDBJ whole genome shotgun (WGS) entry which is preliminary data.</text>
</comment>
<sequence>FWEENPTPWTLSYSPVRNVARLGIQVGSVT</sequence>
<dbReference type="AlphaFoldDB" id="X0XTF2"/>
<name>X0XTF2_9ZZZZ</name>
<proteinExistence type="predicted"/>
<dbReference type="EMBL" id="BARS01047443">
    <property type="protein sequence ID" value="GAG39923.1"/>
    <property type="molecule type" value="Genomic_DNA"/>
</dbReference>
<reference evidence="1" key="1">
    <citation type="journal article" date="2014" name="Front. Microbiol.">
        <title>High frequency of phylogenetically diverse reductive dehalogenase-homologous genes in deep subseafloor sedimentary metagenomes.</title>
        <authorList>
            <person name="Kawai M."/>
            <person name="Futagami T."/>
            <person name="Toyoda A."/>
            <person name="Takaki Y."/>
            <person name="Nishi S."/>
            <person name="Hori S."/>
            <person name="Arai W."/>
            <person name="Tsubouchi T."/>
            <person name="Morono Y."/>
            <person name="Uchiyama I."/>
            <person name="Ito T."/>
            <person name="Fujiyama A."/>
            <person name="Inagaki F."/>
            <person name="Takami H."/>
        </authorList>
    </citation>
    <scope>NUCLEOTIDE SEQUENCE</scope>
    <source>
        <strain evidence="1">Expedition CK06-06</strain>
    </source>
</reference>
<gene>
    <name evidence="1" type="ORF">S01H1_71260</name>
</gene>
<accession>X0XTF2</accession>
<feature type="non-terminal residue" evidence="1">
    <location>
        <position position="1"/>
    </location>
</feature>
<evidence type="ECO:0000313" key="1">
    <source>
        <dbReference type="EMBL" id="GAG39923.1"/>
    </source>
</evidence>